<dbReference type="Gene3D" id="1.10.20.10">
    <property type="entry name" value="Histone, subunit A"/>
    <property type="match status" value="1"/>
</dbReference>
<dbReference type="GO" id="GO:0006367">
    <property type="term" value="P:transcription initiation at RNA polymerase II promoter"/>
    <property type="evidence" value="ECO:0007669"/>
    <property type="project" value="TreeGrafter"/>
</dbReference>
<feature type="region of interest" description="Disordered" evidence="7">
    <location>
        <begin position="285"/>
        <end position="323"/>
    </location>
</feature>
<organism evidence="10 11">
    <name type="scientific">Plenodomus tracheiphilus IPT5</name>
    <dbReference type="NCBI Taxonomy" id="1408161"/>
    <lineage>
        <taxon>Eukaryota</taxon>
        <taxon>Fungi</taxon>
        <taxon>Dikarya</taxon>
        <taxon>Ascomycota</taxon>
        <taxon>Pezizomycotina</taxon>
        <taxon>Dothideomycetes</taxon>
        <taxon>Pleosporomycetidae</taxon>
        <taxon>Pleosporales</taxon>
        <taxon>Pleosporineae</taxon>
        <taxon>Leptosphaeriaceae</taxon>
        <taxon>Plenodomus</taxon>
    </lineage>
</organism>
<feature type="compositionally biased region" description="Pro residues" evidence="7">
    <location>
        <begin position="161"/>
        <end position="178"/>
    </location>
</feature>
<dbReference type="AlphaFoldDB" id="A0A6A7AT20"/>
<dbReference type="GO" id="GO:0046982">
    <property type="term" value="F:protein heterodimerization activity"/>
    <property type="evidence" value="ECO:0007669"/>
    <property type="project" value="InterPro"/>
</dbReference>
<protein>
    <recommendedName>
        <fullName evidence="3">Transcription initiation factor TFIID subunit 8</fullName>
    </recommendedName>
</protein>
<dbReference type="InterPro" id="IPR019473">
    <property type="entry name" value="TFIID_su8_C"/>
</dbReference>
<comment type="similarity">
    <text evidence="2">Belongs to the TAF8 family.</text>
</comment>
<proteinExistence type="inferred from homology"/>
<dbReference type="OrthoDB" id="2193813at2759"/>
<evidence type="ECO:0000256" key="7">
    <source>
        <dbReference type="SAM" id="MobiDB-lite"/>
    </source>
</evidence>
<feature type="domain" description="Bromodomain associated" evidence="8">
    <location>
        <begin position="74"/>
        <end position="141"/>
    </location>
</feature>
<dbReference type="PANTHER" id="PTHR46469">
    <property type="entry name" value="TRANSCRIPTION INITIATION FACTOR TFIID SUBUNIT 8"/>
    <property type="match status" value="1"/>
</dbReference>
<name>A0A6A7AT20_9PLEO</name>
<dbReference type="Pfam" id="PF07524">
    <property type="entry name" value="Bromo_TP"/>
    <property type="match status" value="1"/>
</dbReference>
<dbReference type="GO" id="GO:0005669">
    <property type="term" value="C:transcription factor TFIID complex"/>
    <property type="evidence" value="ECO:0007669"/>
    <property type="project" value="InterPro"/>
</dbReference>
<gene>
    <name evidence="10" type="ORF">T440DRAFT_472372</name>
</gene>
<dbReference type="Pfam" id="PF10406">
    <property type="entry name" value="TAF8_C"/>
    <property type="match status" value="1"/>
</dbReference>
<dbReference type="InterPro" id="IPR009072">
    <property type="entry name" value="Histone-fold"/>
</dbReference>
<feature type="region of interest" description="Disordered" evidence="7">
    <location>
        <begin position="251"/>
        <end position="271"/>
    </location>
</feature>
<evidence type="ECO:0000256" key="4">
    <source>
        <dbReference type="ARBA" id="ARBA00023015"/>
    </source>
</evidence>
<dbReference type="CDD" id="cd08049">
    <property type="entry name" value="TAF8"/>
    <property type="match status" value="1"/>
</dbReference>
<evidence type="ECO:0000313" key="11">
    <source>
        <dbReference type="Proteomes" id="UP000799423"/>
    </source>
</evidence>
<comment type="subcellular location">
    <subcellularLocation>
        <location evidence="1">Nucleus</location>
    </subcellularLocation>
</comment>
<dbReference type="CDD" id="cd00076">
    <property type="entry name" value="HFD_SF"/>
    <property type="match status" value="1"/>
</dbReference>
<keyword evidence="5" id="KW-0804">Transcription</keyword>
<evidence type="ECO:0000256" key="6">
    <source>
        <dbReference type="ARBA" id="ARBA00023242"/>
    </source>
</evidence>
<keyword evidence="11" id="KW-1185">Reference proteome</keyword>
<evidence type="ECO:0000256" key="5">
    <source>
        <dbReference type="ARBA" id="ARBA00023163"/>
    </source>
</evidence>
<evidence type="ECO:0000256" key="2">
    <source>
        <dbReference type="ARBA" id="ARBA00008767"/>
    </source>
</evidence>
<keyword evidence="6" id="KW-0539">Nucleus</keyword>
<keyword evidence="4" id="KW-0805">Transcription regulation</keyword>
<evidence type="ECO:0000259" key="8">
    <source>
        <dbReference type="Pfam" id="PF07524"/>
    </source>
</evidence>
<evidence type="ECO:0000259" key="9">
    <source>
        <dbReference type="Pfam" id="PF10406"/>
    </source>
</evidence>
<evidence type="ECO:0000256" key="1">
    <source>
        <dbReference type="ARBA" id="ARBA00004123"/>
    </source>
</evidence>
<reference evidence="10" key="1">
    <citation type="submission" date="2020-01" db="EMBL/GenBank/DDBJ databases">
        <authorList>
            <consortium name="DOE Joint Genome Institute"/>
            <person name="Haridas S."/>
            <person name="Albert R."/>
            <person name="Binder M."/>
            <person name="Bloem J."/>
            <person name="Labutti K."/>
            <person name="Salamov A."/>
            <person name="Andreopoulos B."/>
            <person name="Baker S.E."/>
            <person name="Barry K."/>
            <person name="Bills G."/>
            <person name="Bluhm B.H."/>
            <person name="Cannon C."/>
            <person name="Castanera R."/>
            <person name="Culley D.E."/>
            <person name="Daum C."/>
            <person name="Ezra D."/>
            <person name="Gonzalez J.B."/>
            <person name="Henrissat B."/>
            <person name="Kuo A."/>
            <person name="Liang C."/>
            <person name="Lipzen A."/>
            <person name="Lutzoni F."/>
            <person name="Magnuson J."/>
            <person name="Mondo S."/>
            <person name="Nolan M."/>
            <person name="Ohm R."/>
            <person name="Pangilinan J."/>
            <person name="Park H.-J."/>
            <person name="Ramirez L."/>
            <person name="Alfaro M."/>
            <person name="Sun H."/>
            <person name="Tritt A."/>
            <person name="Yoshinaga Y."/>
            <person name="Zwiers L.-H."/>
            <person name="Turgeon B.G."/>
            <person name="Goodwin S.B."/>
            <person name="Spatafora J.W."/>
            <person name="Crous P.W."/>
            <person name="Grigoriev I.V."/>
        </authorList>
    </citation>
    <scope>NUCLEOTIDE SEQUENCE</scope>
    <source>
        <strain evidence="10">IPT5</strain>
    </source>
</reference>
<dbReference type="InterPro" id="IPR006565">
    <property type="entry name" value="BTP"/>
</dbReference>
<feature type="compositionally biased region" description="Basic and acidic residues" evidence="7">
    <location>
        <begin position="285"/>
        <end position="295"/>
    </location>
</feature>
<feature type="domain" description="Transcription factor TFIID subunit 8 C-terminal" evidence="9">
    <location>
        <begin position="198"/>
        <end position="246"/>
    </location>
</feature>
<sequence length="346" mass="38881">MPGIILSPVSSKGAIAGTGMKRPHAAEAAPVYGQPHHKKRKTLHQLRHTQPVQHIVEPISAELGDFGDCKDFFDQQLRRAIAIQCRGIGFESAQQDALEEFRGLVDSYMTHLLAQVRKSMSSSRRTEMVAHDWIYAFATAGLRSSSALDQHLDTGELPPTLLQPPFDPPAPPEGPPPDTESLLGSTLSGKADKETRAYIPAHFPAFPSKHTYKATPVFTERENDPRKIREKATEEGILAEQSLRKLMAAQKAGIQKQNVGKRKRSKRMKESDTLWQEAMVDLLAEEKARDKEDRRRRAQTAEDDEGWDAPIEPPIRQSTVDRNVNLEEGLHVNYEQKFWRKSAREG</sequence>
<dbReference type="EMBL" id="MU006341">
    <property type="protein sequence ID" value="KAF2845904.1"/>
    <property type="molecule type" value="Genomic_DNA"/>
</dbReference>
<evidence type="ECO:0000313" key="10">
    <source>
        <dbReference type="EMBL" id="KAF2845904.1"/>
    </source>
</evidence>
<evidence type="ECO:0000256" key="3">
    <source>
        <dbReference type="ARBA" id="ARBA00017307"/>
    </source>
</evidence>
<dbReference type="Proteomes" id="UP000799423">
    <property type="component" value="Unassembled WGS sequence"/>
</dbReference>
<accession>A0A6A7AT20</accession>
<dbReference type="PANTHER" id="PTHR46469:SF1">
    <property type="entry name" value="TRANSCRIPTION INITIATION FACTOR TFIID SUBUNIT 8"/>
    <property type="match status" value="1"/>
</dbReference>
<dbReference type="InterPro" id="IPR037818">
    <property type="entry name" value="TAF8"/>
</dbReference>
<feature type="region of interest" description="Disordered" evidence="7">
    <location>
        <begin position="150"/>
        <end position="186"/>
    </location>
</feature>